<dbReference type="RefSeq" id="WP_147131277.1">
    <property type="nucleotide sequence ID" value="NZ_VOSC01000012.1"/>
</dbReference>
<dbReference type="Proteomes" id="UP000321790">
    <property type="component" value="Unassembled WGS sequence"/>
</dbReference>
<keyword evidence="1" id="KW-0732">Signal</keyword>
<dbReference type="EMBL" id="VOSC01000012">
    <property type="protein sequence ID" value="TXE12742.1"/>
    <property type="molecule type" value="Genomic_DNA"/>
</dbReference>
<dbReference type="SUPFAM" id="SSF82185">
    <property type="entry name" value="Histone H3 K4-specific methyltransferase SET7/9 N-terminal domain"/>
    <property type="match status" value="1"/>
</dbReference>
<evidence type="ECO:0000313" key="2">
    <source>
        <dbReference type="EMBL" id="TXE12742.1"/>
    </source>
</evidence>
<proteinExistence type="predicted"/>
<dbReference type="InterPro" id="IPR011652">
    <property type="entry name" value="MORN_2"/>
</dbReference>
<gene>
    <name evidence="2" type="ORF">FUA26_02790</name>
</gene>
<organism evidence="2 3">
    <name type="scientific">Seonamhaeicola algicola</name>
    <dbReference type="NCBI Taxonomy" id="1719036"/>
    <lineage>
        <taxon>Bacteria</taxon>
        <taxon>Pseudomonadati</taxon>
        <taxon>Bacteroidota</taxon>
        <taxon>Flavobacteriia</taxon>
        <taxon>Flavobacteriales</taxon>
        <taxon>Flavobacteriaceae</taxon>
    </lineage>
</organism>
<feature type="chain" id="PRO_5023131073" evidence="1">
    <location>
        <begin position="20"/>
        <end position="116"/>
    </location>
</feature>
<feature type="signal peptide" evidence="1">
    <location>
        <begin position="1"/>
        <end position="19"/>
    </location>
</feature>
<dbReference type="Pfam" id="PF07661">
    <property type="entry name" value="MORN_2"/>
    <property type="match status" value="2"/>
</dbReference>
<accession>A0A5C7B4D7</accession>
<name>A0A5C7B4D7_9FLAO</name>
<keyword evidence="2" id="KW-0808">Transferase</keyword>
<reference evidence="3" key="1">
    <citation type="submission" date="2019-08" db="EMBL/GenBank/DDBJ databases">
        <title>Seonamhaeicola sediminis sp. nov., isolated from marine sediment.</title>
        <authorList>
            <person name="Cao W.R."/>
        </authorList>
    </citation>
    <scope>NUCLEOTIDE SEQUENCE [LARGE SCALE GENOMIC DNA]</scope>
    <source>
        <strain evidence="3">Gy8</strain>
    </source>
</reference>
<dbReference type="Gene3D" id="2.20.110.10">
    <property type="entry name" value="Histone H3 K4-specific methyltransferase SET7/9 N-terminal domain"/>
    <property type="match status" value="1"/>
</dbReference>
<evidence type="ECO:0000256" key="1">
    <source>
        <dbReference type="SAM" id="SignalP"/>
    </source>
</evidence>
<evidence type="ECO:0000313" key="3">
    <source>
        <dbReference type="Proteomes" id="UP000321790"/>
    </source>
</evidence>
<dbReference type="OrthoDB" id="1467310at2"/>
<keyword evidence="3" id="KW-1185">Reference proteome</keyword>
<protein>
    <submittedName>
        <fullName evidence="2">Nicotinic acid mononucleotide adenyltransferase</fullName>
    </submittedName>
</protein>
<sequence length="116" mass="12973">MKKYILILAVLFMGVSVYAQDKNITVKHEQKNDLVESTYFYADGTVQQKGTFNKEGKLHGTWTSFDANGNKIAVGNYENGKKVGKWTFWANGVAKEVNYVNSKIAKITEVSSNNSL</sequence>
<dbReference type="AlphaFoldDB" id="A0A5C7B4D7"/>
<dbReference type="GO" id="GO:0016740">
    <property type="term" value="F:transferase activity"/>
    <property type="evidence" value="ECO:0007669"/>
    <property type="project" value="UniProtKB-KW"/>
</dbReference>
<comment type="caution">
    <text evidence="2">The sequence shown here is derived from an EMBL/GenBank/DDBJ whole genome shotgun (WGS) entry which is preliminary data.</text>
</comment>